<dbReference type="InterPro" id="IPR031107">
    <property type="entry name" value="Small_HSP"/>
</dbReference>
<dbReference type="InterPro" id="IPR002068">
    <property type="entry name" value="A-crystallin/Hsp20_dom"/>
</dbReference>
<feature type="domain" description="SHSP" evidence="3">
    <location>
        <begin position="21"/>
        <end position="137"/>
    </location>
</feature>
<evidence type="ECO:0000313" key="4">
    <source>
        <dbReference type="EMBL" id="CDL65146.2"/>
    </source>
</evidence>
<name>A0A077RDC0_STAXY</name>
<organism evidence="4">
    <name type="scientific">Staphylococcus xylosus</name>
    <dbReference type="NCBI Taxonomy" id="1288"/>
    <lineage>
        <taxon>Bacteria</taxon>
        <taxon>Bacillati</taxon>
        <taxon>Bacillota</taxon>
        <taxon>Bacilli</taxon>
        <taxon>Bacillales</taxon>
        <taxon>Staphylococcaceae</taxon>
        <taxon>Staphylococcus</taxon>
    </lineage>
</organism>
<dbReference type="EMBL" id="HG796218">
    <property type="protein sequence ID" value="CDL65146.2"/>
    <property type="molecule type" value="Genomic_DNA"/>
</dbReference>
<dbReference type="PROSITE" id="PS01031">
    <property type="entry name" value="SHSP"/>
    <property type="match status" value="1"/>
</dbReference>
<protein>
    <recommendedName>
        <fullName evidence="3">SHSP domain-containing protein</fullName>
    </recommendedName>
</protein>
<dbReference type="InterPro" id="IPR008978">
    <property type="entry name" value="HSP20-like_chaperone"/>
</dbReference>
<dbReference type="AlphaFoldDB" id="A0A077RDC0"/>
<accession>A0A077RDC0</accession>
<dbReference type="PANTHER" id="PTHR11527">
    <property type="entry name" value="HEAT-SHOCK PROTEIN 20 FAMILY MEMBER"/>
    <property type="match status" value="1"/>
</dbReference>
<dbReference type="CDD" id="cd06471">
    <property type="entry name" value="ACD_LpsHSP_like"/>
    <property type="match status" value="1"/>
</dbReference>
<evidence type="ECO:0000256" key="1">
    <source>
        <dbReference type="PROSITE-ProRule" id="PRU00285"/>
    </source>
</evidence>
<evidence type="ECO:0000256" key="2">
    <source>
        <dbReference type="RuleBase" id="RU003616"/>
    </source>
</evidence>
<sequence length="137" mass="16121">MSNLLPNNNFFDLSPSKFFENFTRPIFPNFPNTDIKETDSEYILDIELPGIQKENINLDYQGETLYLEVKQSNENNETDQEGNIIRQERNASYINRTYTLPNVDENNINAKYNNGVLHLNLKKDEQYVKPTKRIEIE</sequence>
<dbReference type="RefSeq" id="WP_107552586.1">
    <property type="nucleotide sequence ID" value="NZ_PZES01000181.1"/>
</dbReference>
<reference evidence="4" key="1">
    <citation type="journal article" date="2014" name="Antimicrob. Agents Chemother.">
        <title>The Novel Macrolide-Lincosamide-Streptogramin B Resistance Gene erm(44) Is Associated with a Prophage in Staphylococcus xylosus.</title>
        <authorList>
            <person name="Wipf J.R."/>
            <person name="Schwendener S."/>
            <person name="Perreten V."/>
        </authorList>
    </citation>
    <scope>NUCLEOTIDE SEQUENCE</scope>
    <source>
        <strain evidence="4">JW4341</strain>
    </source>
</reference>
<dbReference type="SUPFAM" id="SSF49764">
    <property type="entry name" value="HSP20-like chaperones"/>
    <property type="match status" value="1"/>
</dbReference>
<dbReference type="Gene3D" id="2.60.40.790">
    <property type="match status" value="1"/>
</dbReference>
<comment type="similarity">
    <text evidence="1 2">Belongs to the small heat shock protein (HSP20) family.</text>
</comment>
<evidence type="ECO:0000259" key="3">
    <source>
        <dbReference type="PROSITE" id="PS01031"/>
    </source>
</evidence>
<proteinExistence type="inferred from homology"/>
<dbReference type="Pfam" id="PF00011">
    <property type="entry name" value="HSP20"/>
    <property type="match status" value="1"/>
</dbReference>